<accession>A0A1Y0HRG4</accession>
<evidence type="ECO:0000256" key="4">
    <source>
        <dbReference type="ARBA" id="ARBA00022670"/>
    </source>
</evidence>
<keyword evidence="8" id="KW-0862">Zinc</keyword>
<dbReference type="Proteomes" id="UP000196228">
    <property type="component" value="Chromosome"/>
</dbReference>
<dbReference type="GO" id="GO:0004222">
    <property type="term" value="F:metalloendopeptidase activity"/>
    <property type="evidence" value="ECO:0007669"/>
    <property type="project" value="InterPro"/>
</dbReference>
<evidence type="ECO:0000256" key="5">
    <source>
        <dbReference type="ARBA" id="ARBA00022692"/>
    </source>
</evidence>
<keyword evidence="7" id="KW-0378">Hydrolase</keyword>
<feature type="transmembrane region" description="Helical" evidence="12">
    <location>
        <begin position="21"/>
        <end position="54"/>
    </location>
</feature>
<keyword evidence="9 12" id="KW-1133">Transmembrane helix</keyword>
<evidence type="ECO:0000313" key="14">
    <source>
        <dbReference type="EMBL" id="ARU50560.1"/>
    </source>
</evidence>
<name>A0A1Y0HRG4_CELCE</name>
<dbReference type="InterPro" id="IPR001915">
    <property type="entry name" value="Peptidase_M48"/>
</dbReference>
<evidence type="ECO:0000256" key="11">
    <source>
        <dbReference type="ARBA" id="ARBA00023136"/>
    </source>
</evidence>
<dbReference type="InterPro" id="IPR050083">
    <property type="entry name" value="HtpX_protease"/>
</dbReference>
<evidence type="ECO:0000256" key="7">
    <source>
        <dbReference type="ARBA" id="ARBA00022801"/>
    </source>
</evidence>
<keyword evidence="11 12" id="KW-0472">Membrane</keyword>
<sequence>MLRRQTAARVRRIVRGTPMTTTLRAALSVLLLVGFYVLALGAVVGLGAATVWAFSEHAGGGAAKLGFFTIVVAVGLVVALVRVARAEKQGPGGVLLAERDAPELWATVRELAQVADTRAPDEIRLVADVNAAVGEDTRLLGLVGGTRRLYLGVPLLQGLSAAQLRSVLAHELGHYSRSHTRLGPLAYRGREAIMATVGQLRGNVVGWLLKQYAKLYVLVSAAVSRRQELEADELSVRVAGRATAQAALREVPVIDAAWGFYTSQYVGLGWEHGLAPTPAGVFGGFDELLRGRAGDLAELRSDDAPAEQSAWDTHPSIARRVAAMDTMPDGGAPATDERPATALVPGFATRAERVAVEEVAFGTRAQLPWDALVAAAMPIHDQRTADTLYRAVGRAAGRPQGDLATLLDLLGAGRLDAVARDLVPGAPAAEAREAITGAISSALAAAAVRSGTARWRASWTGPATLETPDGTVLDLAEVARLAADPATTAEARARLDALGIDVAGAVQQTAQATAHGGDVVGGLANVKVDGAYHDVLVLDVGLVLAPCPKKTEGGKARLVELLRSAPVADLAARYRYVPYEQVAAAAIRKVTPVRVALTLHDGTTLTLHETWSGERLTKDSDEALVAHVAPYVREGEPDAVPAG</sequence>
<dbReference type="KEGG" id="cceu:CBR64_02670"/>
<comment type="subcellular location">
    <subcellularLocation>
        <location evidence="2">Cell membrane</location>
        <topology evidence="2">Multi-pass membrane protein</topology>
    </subcellularLocation>
</comment>
<evidence type="ECO:0000259" key="13">
    <source>
        <dbReference type="Pfam" id="PF01435"/>
    </source>
</evidence>
<gene>
    <name evidence="14" type="ORF">CBR64_02670</name>
</gene>
<evidence type="ECO:0000256" key="2">
    <source>
        <dbReference type="ARBA" id="ARBA00004651"/>
    </source>
</evidence>
<organism evidence="14 15">
    <name type="scientific">Cellulosimicrobium cellulans</name>
    <name type="common">Arthrobacter luteus</name>
    <dbReference type="NCBI Taxonomy" id="1710"/>
    <lineage>
        <taxon>Bacteria</taxon>
        <taxon>Bacillati</taxon>
        <taxon>Actinomycetota</taxon>
        <taxon>Actinomycetes</taxon>
        <taxon>Micrococcales</taxon>
        <taxon>Promicromonosporaceae</taxon>
        <taxon>Cellulosimicrobium</taxon>
    </lineage>
</organism>
<keyword evidence="10" id="KW-0482">Metalloprotease</keyword>
<evidence type="ECO:0000256" key="12">
    <source>
        <dbReference type="SAM" id="Phobius"/>
    </source>
</evidence>
<dbReference type="GO" id="GO:0005886">
    <property type="term" value="C:plasma membrane"/>
    <property type="evidence" value="ECO:0007669"/>
    <property type="project" value="UniProtKB-SubCell"/>
</dbReference>
<evidence type="ECO:0000313" key="15">
    <source>
        <dbReference type="Proteomes" id="UP000196228"/>
    </source>
</evidence>
<dbReference type="GO" id="GO:0006508">
    <property type="term" value="P:proteolysis"/>
    <property type="evidence" value="ECO:0007669"/>
    <property type="project" value="UniProtKB-KW"/>
</dbReference>
<keyword evidence="4" id="KW-0645">Protease</keyword>
<dbReference type="Pfam" id="PF01435">
    <property type="entry name" value="Peptidase_M48"/>
    <property type="match status" value="1"/>
</dbReference>
<dbReference type="PANTHER" id="PTHR43221">
    <property type="entry name" value="PROTEASE HTPX"/>
    <property type="match status" value="1"/>
</dbReference>
<reference evidence="14 15" key="1">
    <citation type="submission" date="2017-05" db="EMBL/GenBank/DDBJ databases">
        <authorList>
            <person name="Song R."/>
            <person name="Chenine A.L."/>
            <person name="Ruprecht R.M."/>
        </authorList>
    </citation>
    <scope>NUCLEOTIDE SEQUENCE [LARGE SCALE GENOMIC DNA]</scope>
    <source>
        <strain evidence="14 15">PSBB019</strain>
    </source>
</reference>
<evidence type="ECO:0000256" key="6">
    <source>
        <dbReference type="ARBA" id="ARBA00022723"/>
    </source>
</evidence>
<feature type="transmembrane region" description="Helical" evidence="12">
    <location>
        <begin position="66"/>
        <end position="84"/>
    </location>
</feature>
<dbReference type="GO" id="GO:0046872">
    <property type="term" value="F:metal ion binding"/>
    <property type="evidence" value="ECO:0007669"/>
    <property type="project" value="UniProtKB-KW"/>
</dbReference>
<keyword evidence="3" id="KW-1003">Cell membrane</keyword>
<dbReference type="PANTHER" id="PTHR43221:SF1">
    <property type="entry name" value="PROTEASE HTPX"/>
    <property type="match status" value="1"/>
</dbReference>
<keyword evidence="5 12" id="KW-0812">Transmembrane</keyword>
<dbReference type="Gene3D" id="3.30.2010.10">
    <property type="entry name" value="Metalloproteases ('zincins'), catalytic domain"/>
    <property type="match status" value="1"/>
</dbReference>
<evidence type="ECO:0000256" key="8">
    <source>
        <dbReference type="ARBA" id="ARBA00022833"/>
    </source>
</evidence>
<feature type="domain" description="Peptidase M48" evidence="13">
    <location>
        <begin position="101"/>
        <end position="326"/>
    </location>
</feature>
<proteinExistence type="predicted"/>
<keyword evidence="6" id="KW-0479">Metal-binding</keyword>
<dbReference type="AlphaFoldDB" id="A0A1Y0HRG4"/>
<evidence type="ECO:0000256" key="1">
    <source>
        <dbReference type="ARBA" id="ARBA00001947"/>
    </source>
</evidence>
<evidence type="ECO:0000256" key="3">
    <source>
        <dbReference type="ARBA" id="ARBA00022475"/>
    </source>
</evidence>
<evidence type="ECO:0000256" key="9">
    <source>
        <dbReference type="ARBA" id="ARBA00022989"/>
    </source>
</evidence>
<dbReference type="EMBL" id="CP021383">
    <property type="protein sequence ID" value="ARU50560.1"/>
    <property type="molecule type" value="Genomic_DNA"/>
</dbReference>
<dbReference type="CDD" id="cd07328">
    <property type="entry name" value="M48_Ste24p_like"/>
    <property type="match status" value="1"/>
</dbReference>
<protein>
    <recommendedName>
        <fullName evidence="13">Peptidase M48 domain-containing protein</fullName>
    </recommendedName>
</protein>
<evidence type="ECO:0000256" key="10">
    <source>
        <dbReference type="ARBA" id="ARBA00023049"/>
    </source>
</evidence>
<comment type="cofactor">
    <cofactor evidence="1">
        <name>Zn(2+)</name>
        <dbReference type="ChEBI" id="CHEBI:29105"/>
    </cofactor>
</comment>